<feature type="binding site" description="covalent" evidence="10">
    <location>
        <position position="250"/>
    </location>
    <ligand>
        <name>heme</name>
        <dbReference type="ChEBI" id="CHEBI:30413"/>
        <label>3</label>
    </ligand>
</feature>
<feature type="binding site" description="axial binding residue" evidence="11">
    <location>
        <position position="131"/>
    </location>
    <ligand>
        <name>heme</name>
        <dbReference type="ChEBI" id="CHEBI:30413"/>
        <label>2</label>
    </ligand>
    <ligandPart>
        <name>Fe</name>
        <dbReference type="ChEBI" id="CHEBI:18248"/>
    </ligandPart>
</feature>
<evidence type="ECO:0000256" key="1">
    <source>
        <dbReference type="ARBA" id="ARBA00003196"/>
    </source>
</evidence>
<feature type="binding site" description="covalent" evidence="10">
    <location>
        <position position="107"/>
    </location>
    <ligand>
        <name>heme</name>
        <dbReference type="ChEBI" id="CHEBI:30413"/>
        <label>1</label>
    </ligand>
</feature>
<dbReference type="Gene3D" id="1.10.468.10">
    <property type="entry name" value="Photosynthetic Reaction Center, subunit C, domain 2"/>
    <property type="match status" value="2"/>
</dbReference>
<evidence type="ECO:0000256" key="8">
    <source>
        <dbReference type="ARBA" id="ARBA00023004"/>
    </source>
</evidence>
<dbReference type="RefSeq" id="WP_137735100.1">
    <property type="nucleotide sequence ID" value="NZ_BJCL01000016.1"/>
</dbReference>
<comment type="caution">
    <text evidence="13">The sequence shown here is derived from an EMBL/GenBank/DDBJ whole genome shotgun (WGS) entry which is preliminary data.</text>
</comment>
<dbReference type="SUPFAM" id="SSF48695">
    <property type="entry name" value="Multiheme cytochromes"/>
    <property type="match status" value="1"/>
</dbReference>
<organism evidence="13 14">
    <name type="scientific">Pseudaquabacterium pictum</name>
    <dbReference type="NCBI Taxonomy" id="2315236"/>
    <lineage>
        <taxon>Bacteria</taxon>
        <taxon>Pseudomonadati</taxon>
        <taxon>Pseudomonadota</taxon>
        <taxon>Betaproteobacteria</taxon>
        <taxon>Burkholderiales</taxon>
        <taxon>Sphaerotilaceae</taxon>
        <taxon>Pseudaquabacterium</taxon>
    </lineage>
</organism>
<evidence type="ECO:0000256" key="3">
    <source>
        <dbReference type="ARBA" id="ARBA00022448"/>
    </source>
</evidence>
<dbReference type="GO" id="GO:0009055">
    <property type="term" value="F:electron transfer activity"/>
    <property type="evidence" value="ECO:0007669"/>
    <property type="project" value="InterPro"/>
</dbReference>
<keyword evidence="7 9" id="KW-0249">Electron transport</keyword>
<evidence type="ECO:0000256" key="4">
    <source>
        <dbReference type="ARBA" id="ARBA00022531"/>
    </source>
</evidence>
<reference evidence="14" key="1">
    <citation type="submission" date="2019-03" db="EMBL/GenBank/DDBJ databases">
        <title>Aquabacterium pictum sp.nov., the first bacteriochlorophyll a-containing freshwater bacterium in the genus Aquabacterium of the class Betaproteobacteria.</title>
        <authorList>
            <person name="Hirose S."/>
            <person name="Tank M."/>
            <person name="Hara E."/>
            <person name="Tamaki H."/>
            <person name="Takaichi S."/>
            <person name="Haruta S."/>
            <person name="Hanada S."/>
        </authorList>
    </citation>
    <scope>NUCLEOTIDE SEQUENCE [LARGE SCALE GENOMIC DNA]</scope>
    <source>
        <strain evidence="14">W35</strain>
    </source>
</reference>
<keyword evidence="3 9" id="KW-0813">Transport</keyword>
<dbReference type="PIRSF" id="PIRSF000017">
    <property type="entry name" value="RC_cytochrome"/>
    <property type="match status" value="1"/>
</dbReference>
<keyword evidence="12" id="KW-0732">Signal</keyword>
<feature type="binding site" description="covalent" evidence="10">
    <location>
        <position position="253"/>
    </location>
    <ligand>
        <name>heme</name>
        <dbReference type="ChEBI" id="CHEBI:30413"/>
        <label>3</label>
    </ligand>
</feature>
<comment type="PTM">
    <text evidence="9 10">Binds 4 heme groups per subunit.</text>
</comment>
<evidence type="ECO:0000256" key="12">
    <source>
        <dbReference type="SAM" id="SignalP"/>
    </source>
</evidence>
<proteinExistence type="predicted"/>
<sequence length="376" mass="39181">MKRIHTALLAALLGPLLLAGCERPPMESTQTGYRGTAMGAVVNPRIAGPIEAAQTLPEPIAAIPVAPGAPLAKDSYQNVQVLGDLPATEFTRTMLAITAWVAPKQGCAYCHAPGEALSSDKLYTKVVARKMIAMTRHLNADWKAHVAPTGVTCYTCHRGEPVPAQVWFTEPAPRSSGGATTDSGGQNHPSLQAGLTSLGIDPLTPYLLGNERIRVAGPTSLPTGNVASIRQTEGTFGLMVHMSKSLGVNCTHCHNTRSHAEWAESPLTRTKAFHGINMARDLNNAYMVPLTPTFPATRLGALGDVAKVSCATCHQGLNKPLKGAPLLKDHPALAGPWGTVSAATAAAAPDSTAVPADAVAKVAQVVSATATTPAKR</sequence>
<keyword evidence="8 9" id="KW-0408">Iron</keyword>
<dbReference type="Proteomes" id="UP000301751">
    <property type="component" value="Unassembled WGS sequence"/>
</dbReference>
<name>A0A480AV38_9BURK</name>
<dbReference type="CDD" id="cd09224">
    <property type="entry name" value="CytoC_RC"/>
    <property type="match status" value="1"/>
</dbReference>
<evidence type="ECO:0000256" key="7">
    <source>
        <dbReference type="ARBA" id="ARBA00022982"/>
    </source>
</evidence>
<feature type="binding site" description="axial binding residue" evidence="11">
    <location>
        <position position="239"/>
    </location>
    <ligand>
        <name>heme</name>
        <dbReference type="ChEBI" id="CHEBI:30413"/>
        <label>3</label>
    </ligand>
    <ligandPart>
        <name>Fe</name>
        <dbReference type="ChEBI" id="CHEBI:18248"/>
    </ligandPart>
</feature>
<dbReference type="InterPro" id="IPR003158">
    <property type="entry name" value="Photosyn_RC_cyt_c-su"/>
</dbReference>
<dbReference type="AlphaFoldDB" id="A0A480AV38"/>
<feature type="binding site" description="covalent" evidence="10">
    <location>
        <position position="110"/>
    </location>
    <ligand>
        <name>heme</name>
        <dbReference type="ChEBI" id="CHEBI:30413"/>
        <label>1</label>
    </ligand>
</feature>
<feature type="binding site" description="axial binding residue" evidence="11">
    <location>
        <position position="94"/>
    </location>
    <ligand>
        <name>heme</name>
        <dbReference type="ChEBI" id="CHEBI:30413"/>
        <label>1</label>
    </ligand>
    <ligandPart>
        <name>Fe</name>
        <dbReference type="ChEBI" id="CHEBI:18248"/>
    </ligandPart>
</feature>
<comment type="function">
    <text evidence="1 9">The reaction center of purple bacteria contains a tightly bound cytochrome molecule which re-reduces the photo oxidized primary electron donor.</text>
</comment>
<feature type="binding site" description="covalent" evidence="10">
    <location>
        <position position="156"/>
    </location>
    <ligand>
        <name>heme</name>
        <dbReference type="ChEBI" id="CHEBI:30413"/>
        <label>2</label>
    </ligand>
</feature>
<gene>
    <name evidence="13" type="ORF">AQPW35_44650</name>
</gene>
<feature type="binding site" description="covalent" evidence="10">
    <location>
        <position position="313"/>
    </location>
    <ligand>
        <name>heme</name>
        <dbReference type="ChEBI" id="CHEBI:30413"/>
        <label>4</label>
    </ligand>
</feature>
<evidence type="ECO:0000256" key="5">
    <source>
        <dbReference type="ARBA" id="ARBA00022617"/>
    </source>
</evidence>
<evidence type="ECO:0000256" key="2">
    <source>
        <dbReference type="ARBA" id="ARBA00015978"/>
    </source>
</evidence>
<dbReference type="OrthoDB" id="9813732at2"/>
<keyword evidence="4 9" id="KW-0602">Photosynthesis</keyword>
<accession>A0A480AV38</accession>
<dbReference type="EMBL" id="BJCL01000016">
    <property type="protein sequence ID" value="GCL65384.1"/>
    <property type="molecule type" value="Genomic_DNA"/>
</dbReference>
<feature type="binding site" description="covalent" evidence="10">
    <location>
        <position position="153"/>
    </location>
    <ligand>
        <name>heme</name>
        <dbReference type="ChEBI" id="CHEBI:30413"/>
        <label>2</label>
    </ligand>
</feature>
<dbReference type="PROSITE" id="PS51257">
    <property type="entry name" value="PROKAR_LIPOPROTEIN"/>
    <property type="match status" value="1"/>
</dbReference>
<dbReference type="NCBIfam" id="NF040706">
    <property type="entry name" value="photo_cyt_PufC"/>
    <property type="match status" value="1"/>
</dbReference>
<feature type="binding site" description="covalent" evidence="10">
    <location>
        <position position="310"/>
    </location>
    <ligand>
        <name>heme</name>
        <dbReference type="ChEBI" id="CHEBI:30413"/>
        <label>4</label>
    </ligand>
</feature>
<evidence type="ECO:0000256" key="9">
    <source>
        <dbReference type="PIRNR" id="PIRNR000017"/>
    </source>
</evidence>
<evidence type="ECO:0000313" key="14">
    <source>
        <dbReference type="Proteomes" id="UP000301751"/>
    </source>
</evidence>
<dbReference type="GO" id="GO:0020037">
    <property type="term" value="F:heme binding"/>
    <property type="evidence" value="ECO:0007669"/>
    <property type="project" value="InterPro"/>
</dbReference>
<dbReference type="InterPro" id="IPR036280">
    <property type="entry name" value="Multihaem_cyt_sf"/>
</dbReference>
<keyword evidence="9" id="KW-0674">Reaction center</keyword>
<dbReference type="InterPro" id="IPR023119">
    <property type="entry name" value="Multihaem_cyt_PRC_cyt_su-like"/>
</dbReference>
<feature type="binding site" description="axial binding residue" evidence="11">
    <location>
        <position position="145"/>
    </location>
    <ligand>
        <name>heme</name>
        <dbReference type="ChEBI" id="CHEBI:30413"/>
        <label>4</label>
    </ligand>
    <ligandPart>
        <name>Fe</name>
        <dbReference type="ChEBI" id="CHEBI:18248"/>
    </ligandPart>
</feature>
<feature type="binding site" description="axial binding residue" evidence="11">
    <location>
        <position position="254"/>
    </location>
    <ligand>
        <name>heme</name>
        <dbReference type="ChEBI" id="CHEBI:30413"/>
        <label>3</label>
    </ligand>
    <ligandPart>
        <name>Fe</name>
        <dbReference type="ChEBI" id="CHEBI:18248"/>
    </ligandPart>
</feature>
<dbReference type="GO" id="GO:0030077">
    <property type="term" value="C:plasma membrane light-harvesting complex"/>
    <property type="evidence" value="ECO:0007669"/>
    <property type="project" value="InterPro"/>
</dbReference>
<evidence type="ECO:0000256" key="6">
    <source>
        <dbReference type="ARBA" id="ARBA00022723"/>
    </source>
</evidence>
<dbReference type="GO" id="GO:0019684">
    <property type="term" value="P:photosynthesis, light reaction"/>
    <property type="evidence" value="ECO:0007669"/>
    <property type="project" value="InterPro"/>
</dbReference>
<feature type="binding site" description="axial binding residue" evidence="11">
    <location>
        <position position="111"/>
    </location>
    <ligand>
        <name>heme</name>
        <dbReference type="ChEBI" id="CHEBI:30413"/>
        <label>1</label>
    </ligand>
    <ligandPart>
        <name>Fe</name>
        <dbReference type="ChEBI" id="CHEBI:18248"/>
    </ligandPart>
</feature>
<feature type="chain" id="PRO_5019774323" description="Photosynthetic reaction center cytochrome c subunit" evidence="12">
    <location>
        <begin position="20"/>
        <end position="376"/>
    </location>
</feature>
<feature type="binding site" description="axial binding residue" evidence="11">
    <location>
        <position position="314"/>
    </location>
    <ligand>
        <name>heme</name>
        <dbReference type="ChEBI" id="CHEBI:30413"/>
        <label>4</label>
    </ligand>
    <ligandPart>
        <name>Fe</name>
        <dbReference type="ChEBI" id="CHEBI:18248"/>
    </ligandPart>
</feature>
<feature type="signal peptide" evidence="12">
    <location>
        <begin position="1"/>
        <end position="19"/>
    </location>
</feature>
<evidence type="ECO:0000256" key="10">
    <source>
        <dbReference type="PIRSR" id="PIRSR000017-1"/>
    </source>
</evidence>
<keyword evidence="5 9" id="KW-0349">Heme</keyword>
<keyword evidence="14" id="KW-1185">Reference proteome</keyword>
<feature type="binding site" description="axial binding residue" evidence="11">
    <location>
        <position position="157"/>
    </location>
    <ligand>
        <name>heme</name>
        <dbReference type="ChEBI" id="CHEBI:30413"/>
        <label>2</label>
    </ligand>
    <ligandPart>
        <name>Fe</name>
        <dbReference type="ChEBI" id="CHEBI:18248"/>
    </ligandPart>
</feature>
<keyword evidence="6 9" id="KW-0479">Metal-binding</keyword>
<evidence type="ECO:0000313" key="13">
    <source>
        <dbReference type="EMBL" id="GCL65384.1"/>
    </source>
</evidence>
<dbReference type="Pfam" id="PF02276">
    <property type="entry name" value="CytoC_RC"/>
    <property type="match status" value="1"/>
</dbReference>
<protein>
    <recommendedName>
        <fullName evidence="2 9">Photosynthetic reaction center cytochrome c subunit</fullName>
    </recommendedName>
</protein>
<dbReference type="GO" id="GO:0005506">
    <property type="term" value="F:iron ion binding"/>
    <property type="evidence" value="ECO:0007669"/>
    <property type="project" value="InterPro"/>
</dbReference>
<evidence type="ECO:0000256" key="11">
    <source>
        <dbReference type="PIRSR" id="PIRSR000017-2"/>
    </source>
</evidence>